<proteinExistence type="inferred from homology"/>
<evidence type="ECO:0000256" key="5">
    <source>
        <dbReference type="ARBA" id="ARBA00023002"/>
    </source>
</evidence>
<dbReference type="GO" id="GO:0016705">
    <property type="term" value="F:oxidoreductase activity, acting on paired donors, with incorporation or reduction of molecular oxygen"/>
    <property type="evidence" value="ECO:0007669"/>
    <property type="project" value="InterPro"/>
</dbReference>
<comment type="similarity">
    <text evidence="3 8">Belongs to the cytochrome P450 family.</text>
</comment>
<evidence type="ECO:0000313" key="9">
    <source>
        <dbReference type="EMBL" id="KAK7044006.1"/>
    </source>
</evidence>
<dbReference type="InterPro" id="IPR036396">
    <property type="entry name" value="Cyt_P450_sf"/>
</dbReference>
<dbReference type="Pfam" id="PF00067">
    <property type="entry name" value="p450"/>
    <property type="match status" value="1"/>
</dbReference>
<accession>A0AAW0CZX7</accession>
<evidence type="ECO:0000256" key="4">
    <source>
        <dbReference type="ARBA" id="ARBA00022723"/>
    </source>
</evidence>
<dbReference type="PANTHER" id="PTHR24305:SF157">
    <property type="entry name" value="N-ACETYLTRYPTOPHAN 6-HYDROXYLASE IVOC-RELATED"/>
    <property type="match status" value="1"/>
</dbReference>
<reference evidence="9 10" key="1">
    <citation type="submission" date="2024-01" db="EMBL/GenBank/DDBJ databases">
        <title>A draft genome for a cacao thread blight-causing isolate of Paramarasmius palmivorus.</title>
        <authorList>
            <person name="Baruah I.K."/>
            <person name="Bukari Y."/>
            <person name="Amoako-Attah I."/>
            <person name="Meinhardt L.W."/>
            <person name="Bailey B.A."/>
            <person name="Cohen S.P."/>
        </authorList>
    </citation>
    <scope>NUCLEOTIDE SEQUENCE [LARGE SCALE GENOMIC DNA]</scope>
    <source>
        <strain evidence="9 10">GH-12</strain>
    </source>
</reference>
<evidence type="ECO:0000313" key="10">
    <source>
        <dbReference type="Proteomes" id="UP001383192"/>
    </source>
</evidence>
<dbReference type="InterPro" id="IPR001128">
    <property type="entry name" value="Cyt_P450"/>
</dbReference>
<feature type="binding site" description="axial binding residue" evidence="7">
    <location>
        <position position="448"/>
    </location>
    <ligand>
        <name>heme</name>
        <dbReference type="ChEBI" id="CHEBI:30413"/>
    </ligand>
    <ligandPart>
        <name>Fe</name>
        <dbReference type="ChEBI" id="CHEBI:18248"/>
    </ligandPart>
</feature>
<dbReference type="PANTHER" id="PTHR24305">
    <property type="entry name" value="CYTOCHROME P450"/>
    <property type="match status" value="1"/>
</dbReference>
<evidence type="ECO:0000256" key="8">
    <source>
        <dbReference type="RuleBase" id="RU000461"/>
    </source>
</evidence>
<dbReference type="AlphaFoldDB" id="A0AAW0CZX7"/>
<evidence type="ECO:0000256" key="6">
    <source>
        <dbReference type="ARBA" id="ARBA00023004"/>
    </source>
</evidence>
<gene>
    <name evidence="9" type="ORF">VNI00_008174</name>
</gene>
<dbReference type="PROSITE" id="PS00086">
    <property type="entry name" value="CYTOCHROME_P450"/>
    <property type="match status" value="1"/>
</dbReference>
<dbReference type="InterPro" id="IPR017972">
    <property type="entry name" value="Cyt_P450_CS"/>
</dbReference>
<dbReference type="InterPro" id="IPR002401">
    <property type="entry name" value="Cyt_P450_E_grp-I"/>
</dbReference>
<keyword evidence="10" id="KW-1185">Reference proteome</keyword>
<dbReference type="GO" id="GO:0005506">
    <property type="term" value="F:iron ion binding"/>
    <property type="evidence" value="ECO:0007669"/>
    <property type="project" value="InterPro"/>
</dbReference>
<evidence type="ECO:0008006" key="11">
    <source>
        <dbReference type="Google" id="ProtNLM"/>
    </source>
</evidence>
<comment type="cofactor">
    <cofactor evidence="1 7">
        <name>heme</name>
        <dbReference type="ChEBI" id="CHEBI:30413"/>
    </cofactor>
</comment>
<organism evidence="9 10">
    <name type="scientific">Paramarasmius palmivorus</name>
    <dbReference type="NCBI Taxonomy" id="297713"/>
    <lineage>
        <taxon>Eukaryota</taxon>
        <taxon>Fungi</taxon>
        <taxon>Dikarya</taxon>
        <taxon>Basidiomycota</taxon>
        <taxon>Agaricomycotina</taxon>
        <taxon>Agaricomycetes</taxon>
        <taxon>Agaricomycetidae</taxon>
        <taxon>Agaricales</taxon>
        <taxon>Marasmiineae</taxon>
        <taxon>Marasmiaceae</taxon>
        <taxon>Paramarasmius</taxon>
    </lineage>
</organism>
<dbReference type="Proteomes" id="UP001383192">
    <property type="component" value="Unassembled WGS sequence"/>
</dbReference>
<dbReference type="Gene3D" id="1.10.630.10">
    <property type="entry name" value="Cytochrome P450"/>
    <property type="match status" value="1"/>
</dbReference>
<evidence type="ECO:0000256" key="2">
    <source>
        <dbReference type="ARBA" id="ARBA00005179"/>
    </source>
</evidence>
<evidence type="ECO:0000256" key="1">
    <source>
        <dbReference type="ARBA" id="ARBA00001971"/>
    </source>
</evidence>
<keyword evidence="4 7" id="KW-0479">Metal-binding</keyword>
<sequence length="505" mass="57205">MNQSIAGGLLVFGASLLACYRLWLHPLQKFPGPVLAAITGWYRVYYTAIDGEGWVAHLEKLHQLYGPVIRVTPTELHFNNPDAFDDIHVTPKPSYIKDPEFYGSFATPDSLVSQADPRKASKRRHLLGSYFSRRSVLQLEHLVQLTCAPTSRQVDTLIERLSTYAKTRKPADLFLAYRAMTLDIITSYLFAQRFNALDYPEFRHPLLVGLDDSLRALWLGRYLPIQLDKWLPESFLRKAAPKMIPMLDQAGYIAGKLDEISTNPPSLQDVGHKAIFSVLFDTSKSDTGGDPWVFPRAQVIDECVTLQFAGSDTVANTCMVGTYELLKNKEALNQLRKELDRAWPDPHTPMNWEALEKLPYLGAVIKESLRLSYGVASPLPRQVGSSDTVIAGVPVPAKTIVSCGTYFVQNDPDIFPDPKKFKPERWLNEESRALEKYLVAFSKGPRICLGINLAWCELYLIFANVFRKLDFELWNTAEDDLKFLDFFLPLYTGNHLHAHVKVRNP</sequence>
<dbReference type="PRINTS" id="PR00463">
    <property type="entry name" value="EP450I"/>
</dbReference>
<keyword evidence="7 8" id="KW-0349">Heme</keyword>
<dbReference type="SUPFAM" id="SSF48264">
    <property type="entry name" value="Cytochrome P450"/>
    <property type="match status" value="1"/>
</dbReference>
<dbReference type="GO" id="GO:0020037">
    <property type="term" value="F:heme binding"/>
    <property type="evidence" value="ECO:0007669"/>
    <property type="project" value="InterPro"/>
</dbReference>
<protein>
    <recommendedName>
        <fullName evidence="11">Cytochrome P450</fullName>
    </recommendedName>
</protein>
<dbReference type="GO" id="GO:0004497">
    <property type="term" value="F:monooxygenase activity"/>
    <property type="evidence" value="ECO:0007669"/>
    <property type="project" value="UniProtKB-KW"/>
</dbReference>
<keyword evidence="8" id="KW-0503">Monooxygenase</keyword>
<evidence type="ECO:0000256" key="3">
    <source>
        <dbReference type="ARBA" id="ARBA00010617"/>
    </source>
</evidence>
<keyword evidence="5 8" id="KW-0560">Oxidoreductase</keyword>
<name>A0AAW0CZX7_9AGAR</name>
<dbReference type="InterPro" id="IPR050121">
    <property type="entry name" value="Cytochrome_P450_monoxygenase"/>
</dbReference>
<evidence type="ECO:0000256" key="7">
    <source>
        <dbReference type="PIRSR" id="PIRSR602401-1"/>
    </source>
</evidence>
<dbReference type="EMBL" id="JAYKXP010000027">
    <property type="protein sequence ID" value="KAK7044006.1"/>
    <property type="molecule type" value="Genomic_DNA"/>
</dbReference>
<dbReference type="PRINTS" id="PR00385">
    <property type="entry name" value="P450"/>
</dbReference>
<dbReference type="CDD" id="cd11062">
    <property type="entry name" value="CYP58-like"/>
    <property type="match status" value="1"/>
</dbReference>
<comment type="caution">
    <text evidence="9">The sequence shown here is derived from an EMBL/GenBank/DDBJ whole genome shotgun (WGS) entry which is preliminary data.</text>
</comment>
<keyword evidence="6 7" id="KW-0408">Iron</keyword>
<comment type="pathway">
    <text evidence="2">Secondary metabolite biosynthesis.</text>
</comment>